<organism evidence="1 2">
    <name type="scientific">Echinococcus multilocularis</name>
    <name type="common">Fox tapeworm</name>
    <dbReference type="NCBI Taxonomy" id="6211"/>
    <lineage>
        <taxon>Eukaryota</taxon>
        <taxon>Metazoa</taxon>
        <taxon>Spiralia</taxon>
        <taxon>Lophotrochozoa</taxon>
        <taxon>Platyhelminthes</taxon>
        <taxon>Cestoda</taxon>
        <taxon>Eucestoda</taxon>
        <taxon>Cyclophyllidea</taxon>
        <taxon>Taeniidae</taxon>
        <taxon>Echinococcus</taxon>
    </lineage>
</organism>
<reference evidence="1" key="2">
    <citation type="submission" date="2015-11" db="EMBL/GenBank/DDBJ databases">
        <authorList>
            <person name="Zhang Y."/>
            <person name="Guo Z."/>
        </authorList>
    </citation>
    <scope>NUCLEOTIDE SEQUENCE</scope>
</reference>
<name>A0A068Y0B7_ECHMU</name>
<dbReference type="EMBL" id="LN902849">
    <property type="protein sequence ID" value="CDS36533.1"/>
    <property type="molecule type" value="Genomic_DNA"/>
</dbReference>
<evidence type="ECO:0000313" key="2">
    <source>
        <dbReference type="Proteomes" id="UP000017246"/>
    </source>
</evidence>
<keyword evidence="2" id="KW-1185">Reference proteome</keyword>
<proteinExistence type="predicted"/>
<sequence>MSVYFIALMGFVDLNPKPMGLYGIVVEEYFSNRKSLYKRFLNVFTTPAARCKARQSTRVLGCLLPPFPFSVLASFPVVVELQSNSIVDSDNMKLLSVLATHLIPSLVEAVCNSGCSIHVECYRIIGHMVSRKALFFNISTILF</sequence>
<accession>A0A068Y0B7</accession>
<reference evidence="1" key="1">
    <citation type="journal article" date="2013" name="Nature">
        <title>The genomes of four tapeworm species reveal adaptations to parasitism.</title>
        <authorList>
            <person name="Tsai I.J."/>
            <person name="Zarowiecki M."/>
            <person name="Holroyd N."/>
            <person name="Garciarrubio A."/>
            <person name="Sanchez-Flores A."/>
            <person name="Brooks K.L."/>
            <person name="Tracey A."/>
            <person name="Bobes R.J."/>
            <person name="Fragoso G."/>
            <person name="Sciutto E."/>
            <person name="Aslett M."/>
            <person name="Beasley H."/>
            <person name="Bennett H.M."/>
            <person name="Cai J."/>
            <person name="Camicia F."/>
            <person name="Clark R."/>
            <person name="Cucher M."/>
            <person name="De Silva N."/>
            <person name="Day T.A."/>
            <person name="Deplazes P."/>
            <person name="Estrada K."/>
            <person name="Fernandez C."/>
            <person name="Holland P.W."/>
            <person name="Hou J."/>
            <person name="Hu S."/>
            <person name="Huckvale T."/>
            <person name="Hung S.S."/>
            <person name="Kamenetzky L."/>
            <person name="Keane J.A."/>
            <person name="Kiss F."/>
            <person name="Koziol U."/>
            <person name="Lambert O."/>
            <person name="Liu K."/>
            <person name="Luo X."/>
            <person name="Luo Y."/>
            <person name="Macchiaroli N."/>
            <person name="Nichol S."/>
            <person name="Paps J."/>
            <person name="Parkinson J."/>
            <person name="Pouchkina-Stantcheva N."/>
            <person name="Riddiford N."/>
            <person name="Rosenzvit M."/>
            <person name="Salinas G."/>
            <person name="Wasmuth J.D."/>
            <person name="Zamanian M."/>
            <person name="Zheng Y."/>
            <person name="Cai X."/>
            <person name="Soberon X."/>
            <person name="Olson P.D."/>
            <person name="Laclette J.P."/>
            <person name="Brehm K."/>
            <person name="Berriman M."/>
            <person name="Garciarrubio A."/>
            <person name="Bobes R.J."/>
            <person name="Fragoso G."/>
            <person name="Sanchez-Flores A."/>
            <person name="Estrada K."/>
            <person name="Cevallos M.A."/>
            <person name="Morett E."/>
            <person name="Gonzalez V."/>
            <person name="Portillo T."/>
            <person name="Ochoa-Leyva A."/>
            <person name="Jose M.V."/>
            <person name="Sciutto E."/>
            <person name="Landa A."/>
            <person name="Jimenez L."/>
            <person name="Valdes V."/>
            <person name="Carrero J.C."/>
            <person name="Larralde C."/>
            <person name="Morales-Montor J."/>
            <person name="Limon-Lason J."/>
            <person name="Soberon X."/>
            <person name="Laclette J.P."/>
        </authorList>
    </citation>
    <scope>NUCLEOTIDE SEQUENCE [LARGE SCALE GENOMIC DNA]</scope>
</reference>
<dbReference type="Proteomes" id="UP000017246">
    <property type="component" value="Unassembled WGS sequence"/>
</dbReference>
<gene>
    <name evidence="1" type="ORF">EmuJ_000363700</name>
</gene>
<evidence type="ECO:0000313" key="1">
    <source>
        <dbReference type="EMBL" id="CDS36533.1"/>
    </source>
</evidence>
<protein>
    <submittedName>
        <fullName evidence="1">Uncharacterized protein</fullName>
    </submittedName>
</protein>
<dbReference type="AlphaFoldDB" id="A0A068Y0B7"/>